<feature type="chain" id="PRO_5031559718" evidence="1">
    <location>
        <begin position="24"/>
        <end position="138"/>
    </location>
</feature>
<evidence type="ECO:0000313" key="2">
    <source>
        <dbReference type="EMBL" id="QGZ65141.1"/>
    </source>
</evidence>
<reference evidence="2 3" key="1">
    <citation type="submission" date="2019-12" db="EMBL/GenBank/DDBJ databases">
        <title>Paraburkholderia acidiphila 7Q-K02 sp. nov and Paraburkholderia acidisoli DHF22 sp. nov., two strains isolated from forest soil.</title>
        <authorList>
            <person name="Gao Z."/>
            <person name="Qiu L."/>
        </authorList>
    </citation>
    <scope>NUCLEOTIDE SEQUENCE [LARGE SCALE GENOMIC DNA]</scope>
    <source>
        <strain evidence="2 3">DHF22</strain>
    </source>
</reference>
<sequence>MKTAMLAAAGMAAIFQAATAAQAAPVVCAIAGDYQGQYDGPNDRGFLRVSVASGDGALTGKAQSAVTGEVFAVGGVLNADGTLAAGSATASGAQLTGRFVPNVGSGNWSKLVPYSDGTQRTLTGSWGVERIADDDDCQ</sequence>
<keyword evidence="3" id="KW-1185">Reference proteome</keyword>
<evidence type="ECO:0000256" key="1">
    <source>
        <dbReference type="SAM" id="SignalP"/>
    </source>
</evidence>
<keyword evidence="1" id="KW-0732">Signal</keyword>
<proteinExistence type="predicted"/>
<dbReference type="AlphaFoldDB" id="A0A7Z2GP26"/>
<dbReference type="EMBL" id="CP046915">
    <property type="protein sequence ID" value="QGZ65141.1"/>
    <property type="molecule type" value="Genomic_DNA"/>
</dbReference>
<dbReference type="RefSeq" id="WP_158955274.1">
    <property type="nucleotide sequence ID" value="NZ_CP046915.1"/>
</dbReference>
<gene>
    <name evidence="2" type="ORF">FAZ98_25530</name>
</gene>
<organism evidence="2 3">
    <name type="scientific">Paraburkholderia acidisoli</name>
    <dbReference type="NCBI Taxonomy" id="2571748"/>
    <lineage>
        <taxon>Bacteria</taxon>
        <taxon>Pseudomonadati</taxon>
        <taxon>Pseudomonadota</taxon>
        <taxon>Betaproteobacteria</taxon>
        <taxon>Burkholderiales</taxon>
        <taxon>Burkholderiaceae</taxon>
        <taxon>Paraburkholderia</taxon>
    </lineage>
</organism>
<feature type="signal peptide" evidence="1">
    <location>
        <begin position="1"/>
        <end position="23"/>
    </location>
</feature>
<name>A0A7Z2GP26_9BURK</name>
<dbReference type="Proteomes" id="UP000433577">
    <property type="component" value="Chromosome 3"/>
</dbReference>
<protein>
    <submittedName>
        <fullName evidence="2">Uncharacterized protein</fullName>
    </submittedName>
</protein>
<evidence type="ECO:0000313" key="3">
    <source>
        <dbReference type="Proteomes" id="UP000433577"/>
    </source>
</evidence>
<accession>A0A7Z2GP26</accession>
<dbReference type="KEGG" id="pacs:FAZ98_25530"/>